<reference evidence="1 2" key="1">
    <citation type="journal article" date="2006" name="Science">
        <title>Phytophthora genome sequences uncover evolutionary origins and mechanisms of pathogenesis.</title>
        <authorList>
            <person name="Tyler B.M."/>
            <person name="Tripathy S."/>
            <person name="Zhang X."/>
            <person name="Dehal P."/>
            <person name="Jiang R.H."/>
            <person name="Aerts A."/>
            <person name="Arredondo F.D."/>
            <person name="Baxter L."/>
            <person name="Bensasson D."/>
            <person name="Beynon J.L."/>
            <person name="Chapman J."/>
            <person name="Damasceno C.M."/>
            <person name="Dorrance A.E."/>
            <person name="Dou D."/>
            <person name="Dickerman A.W."/>
            <person name="Dubchak I.L."/>
            <person name="Garbelotto M."/>
            <person name="Gijzen M."/>
            <person name="Gordon S.G."/>
            <person name="Govers F."/>
            <person name="Grunwald N.J."/>
            <person name="Huang W."/>
            <person name="Ivors K.L."/>
            <person name="Jones R.W."/>
            <person name="Kamoun S."/>
            <person name="Krampis K."/>
            <person name="Lamour K.H."/>
            <person name="Lee M.K."/>
            <person name="McDonald W.H."/>
            <person name="Medina M."/>
            <person name="Meijer H.J."/>
            <person name="Nordberg E.K."/>
            <person name="Maclean D.J."/>
            <person name="Ospina-Giraldo M.D."/>
            <person name="Morris P.F."/>
            <person name="Phuntumart V."/>
            <person name="Putnam N.H."/>
            <person name="Rash S."/>
            <person name="Rose J.K."/>
            <person name="Sakihama Y."/>
            <person name="Salamov A.A."/>
            <person name="Savidor A."/>
            <person name="Scheuring C.F."/>
            <person name="Smith B.M."/>
            <person name="Sobral B.W."/>
            <person name="Terry A."/>
            <person name="Torto-Alalibo T.A."/>
            <person name="Win J."/>
            <person name="Xu Z."/>
            <person name="Zhang H."/>
            <person name="Grigoriev I.V."/>
            <person name="Rokhsar D.S."/>
            <person name="Boore J.L."/>
        </authorList>
    </citation>
    <scope>NUCLEOTIDE SEQUENCE [LARGE SCALE GENOMIC DNA]</scope>
    <source>
        <strain evidence="1 2">P6497</strain>
    </source>
</reference>
<dbReference type="AlphaFoldDB" id="G4Z2U1"/>
<dbReference type="RefSeq" id="XP_009524932.1">
    <property type="nucleotide sequence ID" value="XM_009526637.1"/>
</dbReference>
<organism evidence="1 2">
    <name type="scientific">Phytophthora sojae (strain P6497)</name>
    <name type="common">Soybean stem and root rot agent</name>
    <name type="synonym">Phytophthora megasperma f. sp. glycines</name>
    <dbReference type="NCBI Taxonomy" id="1094619"/>
    <lineage>
        <taxon>Eukaryota</taxon>
        <taxon>Sar</taxon>
        <taxon>Stramenopiles</taxon>
        <taxon>Oomycota</taxon>
        <taxon>Peronosporomycetes</taxon>
        <taxon>Peronosporales</taxon>
        <taxon>Peronosporaceae</taxon>
        <taxon>Phytophthora</taxon>
    </lineage>
</organism>
<dbReference type="GeneID" id="20656360"/>
<evidence type="ECO:0000313" key="2">
    <source>
        <dbReference type="Proteomes" id="UP000002640"/>
    </source>
</evidence>
<name>G4Z2U1_PHYSP</name>
<dbReference type="InParanoid" id="G4Z2U1"/>
<keyword evidence="2" id="KW-1185">Reference proteome</keyword>
<gene>
    <name evidence="1" type="ORF">PHYSODRAFT_488971</name>
</gene>
<dbReference type="KEGG" id="psoj:PHYSODRAFT_488971"/>
<protein>
    <submittedName>
        <fullName evidence="1">Uncharacterized protein</fullName>
    </submittedName>
</protein>
<dbReference type="Proteomes" id="UP000002640">
    <property type="component" value="Unassembled WGS sequence"/>
</dbReference>
<sequence length="185" mass="21804">VFMKQYERYTTALTAFQNPVNQPFCMPVSACIEGDTHQRIALFEFGCSPHEITEEQWVNYFLQAKVSTFRNYVAIDAEMKTLRMDVSLREAPSRMNRLTRDLYVKLEAHILLQEMFTEAPRMIVGYLLEALEPEGFREIFRHQLTLETHKAKKKQIVPFCKWVSGMLEQYMQWNDMPGCRSLRPP</sequence>
<dbReference type="EMBL" id="JH159153">
    <property type="protein sequence ID" value="EGZ22215.1"/>
    <property type="molecule type" value="Genomic_DNA"/>
</dbReference>
<proteinExistence type="predicted"/>
<accession>G4Z2U1</accession>
<feature type="non-terminal residue" evidence="1">
    <location>
        <position position="1"/>
    </location>
</feature>
<evidence type="ECO:0000313" key="1">
    <source>
        <dbReference type="EMBL" id="EGZ22215.1"/>
    </source>
</evidence>